<sequence length="141" mass="15225">MALQQRGLGLVMTTLIVTAASMAAAFFQGTLGQFTAYSALGQLDRANQEPGTGRPYQPAEPARTISAPKSLPCRKLVAEFRAMNPVLVIPQAVGWVMLITAIGSEAKNAWDYIIISVYPPICFCANRVSGWCGAWQSTMWA</sequence>
<organism evidence="1 2">
    <name type="scientific">Xanthomonas vesicatoria ATCC 35937</name>
    <dbReference type="NCBI Taxonomy" id="925775"/>
    <lineage>
        <taxon>Bacteria</taxon>
        <taxon>Pseudomonadati</taxon>
        <taxon>Pseudomonadota</taxon>
        <taxon>Gammaproteobacteria</taxon>
        <taxon>Lysobacterales</taxon>
        <taxon>Lysobacteraceae</taxon>
        <taxon>Xanthomonas</taxon>
    </lineage>
</organism>
<reference evidence="1 2" key="1">
    <citation type="journal article" date="2011" name="BMC Genomics">
        <title>Comparative genomics reveals diversity among xanthomonads infecting tomato and pepper.</title>
        <authorList>
            <person name="Potnis N."/>
            <person name="Krasileva K."/>
            <person name="Chow V."/>
            <person name="Almeida N.F."/>
            <person name="Patil P.B."/>
            <person name="Ryan R.P."/>
            <person name="Sharlach M."/>
            <person name="Behlau F."/>
            <person name="Dow J.M."/>
            <person name="Momol M.T."/>
            <person name="White F.F."/>
            <person name="Preston J.F."/>
            <person name="Vinatzer B.A."/>
            <person name="Koebnik R."/>
            <person name="Setubal J.C."/>
            <person name="Norman D.J."/>
            <person name="Staskawicz B.J."/>
            <person name="Jones J.B."/>
        </authorList>
    </citation>
    <scope>NUCLEOTIDE SEQUENCE [LARGE SCALE GENOMIC DNA]</scope>
    <source>
        <strain evidence="1 2">ATCC 35937</strain>
    </source>
</reference>
<protein>
    <submittedName>
        <fullName evidence="1">Uncharacterized protein</fullName>
    </submittedName>
</protein>
<dbReference type="AlphaFoldDB" id="F0BHZ2"/>
<gene>
    <name evidence="1" type="ORF">XVE_3891</name>
</gene>
<dbReference type="EMBL" id="AEQV01000169">
    <property type="protein sequence ID" value="EGD07884.1"/>
    <property type="molecule type" value="Genomic_DNA"/>
</dbReference>
<proteinExistence type="predicted"/>
<evidence type="ECO:0000313" key="1">
    <source>
        <dbReference type="EMBL" id="EGD07884.1"/>
    </source>
</evidence>
<name>F0BHZ2_9XANT</name>
<evidence type="ECO:0000313" key="2">
    <source>
        <dbReference type="Proteomes" id="UP000003299"/>
    </source>
</evidence>
<accession>F0BHZ2</accession>
<comment type="caution">
    <text evidence="1">The sequence shown here is derived from an EMBL/GenBank/DDBJ whole genome shotgun (WGS) entry which is preliminary data.</text>
</comment>
<dbReference type="Proteomes" id="UP000003299">
    <property type="component" value="Unassembled WGS sequence"/>
</dbReference>